<organism evidence="1 2">
    <name type="scientific">Nocardiopsis eucommiae</name>
    <dbReference type="NCBI Taxonomy" id="2831970"/>
    <lineage>
        <taxon>Bacteria</taxon>
        <taxon>Bacillati</taxon>
        <taxon>Actinomycetota</taxon>
        <taxon>Actinomycetes</taxon>
        <taxon>Streptosporangiales</taxon>
        <taxon>Nocardiopsidaceae</taxon>
        <taxon>Nocardiopsis</taxon>
    </lineage>
</organism>
<dbReference type="Gene3D" id="1.25.40.10">
    <property type="entry name" value="Tetratricopeptide repeat domain"/>
    <property type="match status" value="1"/>
</dbReference>
<name>A0A975L839_9ACTN</name>
<reference evidence="1" key="1">
    <citation type="submission" date="2021-05" db="EMBL/GenBank/DDBJ databases">
        <authorList>
            <person name="Kaiqin L."/>
            <person name="Jian G."/>
        </authorList>
    </citation>
    <scope>NUCLEOTIDE SEQUENCE</scope>
    <source>
        <strain evidence="1">HDS5</strain>
    </source>
</reference>
<dbReference type="EMBL" id="CP074402">
    <property type="protein sequence ID" value="QVJ00497.1"/>
    <property type="molecule type" value="Genomic_DNA"/>
</dbReference>
<dbReference type="SUPFAM" id="SSF48452">
    <property type="entry name" value="TPR-like"/>
    <property type="match status" value="2"/>
</dbReference>
<evidence type="ECO:0000313" key="2">
    <source>
        <dbReference type="Proteomes" id="UP000682416"/>
    </source>
</evidence>
<gene>
    <name evidence="1" type="ORF">KGD82_17490</name>
</gene>
<proteinExistence type="predicted"/>
<dbReference type="Proteomes" id="UP000682416">
    <property type="component" value="Chromosome"/>
</dbReference>
<evidence type="ECO:0000313" key="1">
    <source>
        <dbReference type="EMBL" id="QVJ00497.1"/>
    </source>
</evidence>
<dbReference type="AlphaFoldDB" id="A0A975L839"/>
<sequence>MAVAQFLRLMGVPEADVPATPERRWEMLHRSARWRSGVAVMVDAPRSITEALPFLATSPGSLTVVTGSHRFDLRTLGREDLRRIRHVDWEDVTLQGLSDADATTMFLQQAKIAVDGERDRVRVADFVSAARGNPGLIADYAFDVVTERLLRTGDPLAAAHRHTFGAAAVPGHQPRDRADFAGLTGDRRALAVLLAQHPDSDFGVDLAVSLLGPGTDPVEVRARLDVLVERGVLVRGAGEGPPRYRFPTRSMRSTFLPDPEQAGDTPERVLAHYYAIAYAAHRRLMPGRWLQRDLDGWSAFPDGARAARSFATVEEARRALSVERRTLVRVVLDAVETGRHAMAAELCEVLWASWFLSGSFADVVDAQAPLVRATEGTHRLEPARLHVQTAIAYRRDRNGAEARREAALALELAEDAHPLVRLTALDALADVEADEGRYDAASGHFAAATRIAEGMDPVDPRALHIMVRKEGLAHLGAGRLPEAERLILRALGLLPEDDHQNRARTHKALADLRVYQGRLDEALEEYDGAVASHRLLGDQRRVGDVYVARADAVADRDPDAARAELGRALEAYEAAEAVREAAEVRARIGA</sequence>
<accession>A0A975L839</accession>
<dbReference type="KEGG" id="nec:KGD82_17490"/>
<keyword evidence="2" id="KW-1185">Reference proteome</keyword>
<protein>
    <submittedName>
        <fullName evidence="1">Tetratricopeptide repeat protein</fullName>
    </submittedName>
</protein>
<dbReference type="InterPro" id="IPR011990">
    <property type="entry name" value="TPR-like_helical_dom_sf"/>
</dbReference>